<evidence type="ECO:0000256" key="1">
    <source>
        <dbReference type="SAM" id="MobiDB-lite"/>
    </source>
</evidence>
<sequence>MKYIIILSIFIIGLLFVNSQTTDPTFPKINPNYVSYVSYNNYIEGFTFSSKEYNLVNANQNITVHESEDVTIYSDWKANTTSIHINSTWYNFPSNFNIDSSYSFLNSENFKFIRNESIDRGFECSVFGDSINSNISSQIDTIENFNLTKNINITAIASQSGDSCFNGEINNVVFAIFTCVFEDDKTKCSVSYTTESTTTTTTSSSSGGTGSTSDSTPTTAGSTAPTSDSTSTTAGSTTSTSDSTPTTAGGTTSTSDSTPTTEGGTTSTSDSTPTTAGSTTSTSDSTPTTASGTTSTSDSTPTTAGSTASTSDSTSTTASSESEPTTSGGNSQMIKLLSENTDPLTTQCTFNGILNKATIETFGEYNIIKEGSFNFDMQINANVTAYISLPNNIPVRITFKGQVKTSSSNVAQPVDLNIGFVDWTLLEALPSSFIKPNCTDNKCNDLPNENQHPSFVTPTIKTLEAATILSLVDGGFAAVSENVVNSSLVSVKKWYHDHNLQMDAFIIEETMGEIYSISNSSNSLSVNTFTLSCNNNLIKTTDMIDETLVKILTNSSQYQWTLGERTIRRSVDVDQWNTTIDGKSVNLFTFARGWQFLFRHGLNSSTMSIPVAVEIISGDQNIIKRELDIFLYDILPIPTKIKDFNAESCTPTLPIKYDTMVTMNNLKYGYTQQYQEIYSSIDGTTLTIGKYHTSDLHLISNKNKSVSQWSSTIKCKTFDSGLVINGSLYSSSLAQQISDIYRPTLSMSYLKLSNTTHQWTGSNSTHIIVYTWLVNGQSVSPIKITISLIDSVSTNILQTFEFNSFSTSSITNVIVPTNCSSITKSDKNVDNLQQQLDDEKEQDTLYGPRSFSKDYVLPNTVDTKNHPKVSNIFTINIQVTTTEKNGKVSKSNNVVWKYSQDKLAESYSYTNKVDSVQLCFTDSSMNIANISLNGSNPDGPYSNAYYDKYFFGDNSIAKLFTDQSFLNQFTISENYTLVEGLKLVTLSKSNDSTIYYFPIGWTFETFDSTSELSTPLLISKVNGQDGSTETWKIIKYDNTVDSDLYSKCQPIKKGGIHIDISKNGIIAVVIIVVVVLAGVGAIVFIVIKKRGGLGKKMPAHILLDEQEQNRTYEN</sequence>
<dbReference type="Proteomes" id="UP001344447">
    <property type="component" value="Unassembled WGS sequence"/>
</dbReference>
<evidence type="ECO:0000313" key="5">
    <source>
        <dbReference type="Proteomes" id="UP001344447"/>
    </source>
</evidence>
<proteinExistence type="predicted"/>
<accession>A0AAN7YUA2</accession>
<dbReference type="AlphaFoldDB" id="A0AAN7YUA2"/>
<keyword evidence="2" id="KW-1133">Transmembrane helix</keyword>
<gene>
    <name evidence="4" type="ORF">RB653_000352</name>
</gene>
<organism evidence="4 5">
    <name type="scientific">Dictyostelium firmibasis</name>
    <dbReference type="NCBI Taxonomy" id="79012"/>
    <lineage>
        <taxon>Eukaryota</taxon>
        <taxon>Amoebozoa</taxon>
        <taxon>Evosea</taxon>
        <taxon>Eumycetozoa</taxon>
        <taxon>Dictyostelia</taxon>
        <taxon>Dictyosteliales</taxon>
        <taxon>Dictyosteliaceae</taxon>
        <taxon>Dictyostelium</taxon>
    </lineage>
</organism>
<dbReference type="EMBL" id="JAVFKY010000002">
    <property type="protein sequence ID" value="KAK5580336.1"/>
    <property type="molecule type" value="Genomic_DNA"/>
</dbReference>
<feature type="transmembrane region" description="Helical" evidence="2">
    <location>
        <begin position="1065"/>
        <end position="1087"/>
    </location>
</feature>
<name>A0AAN7YUA2_9MYCE</name>
<evidence type="ECO:0000256" key="3">
    <source>
        <dbReference type="SAM" id="SignalP"/>
    </source>
</evidence>
<reference evidence="4 5" key="1">
    <citation type="submission" date="2023-11" db="EMBL/GenBank/DDBJ databases">
        <title>Dfirmibasis_genome.</title>
        <authorList>
            <person name="Edelbroek B."/>
            <person name="Kjellin J."/>
            <person name="Jerlstrom-Hultqvist J."/>
            <person name="Soderbom F."/>
        </authorList>
    </citation>
    <scope>NUCLEOTIDE SEQUENCE [LARGE SCALE GENOMIC DNA]</scope>
    <source>
        <strain evidence="4 5">TNS-C-14</strain>
    </source>
</reference>
<feature type="compositionally biased region" description="Low complexity" evidence="1">
    <location>
        <begin position="197"/>
        <end position="329"/>
    </location>
</feature>
<protein>
    <submittedName>
        <fullName evidence="4">Uncharacterized protein</fullName>
    </submittedName>
</protein>
<feature type="region of interest" description="Disordered" evidence="1">
    <location>
        <begin position="197"/>
        <end position="331"/>
    </location>
</feature>
<feature type="chain" id="PRO_5042817702" evidence="3">
    <location>
        <begin position="20"/>
        <end position="1114"/>
    </location>
</feature>
<evidence type="ECO:0000256" key="2">
    <source>
        <dbReference type="SAM" id="Phobius"/>
    </source>
</evidence>
<comment type="caution">
    <text evidence="4">The sequence shown here is derived from an EMBL/GenBank/DDBJ whole genome shotgun (WGS) entry which is preliminary data.</text>
</comment>
<evidence type="ECO:0000313" key="4">
    <source>
        <dbReference type="EMBL" id="KAK5580336.1"/>
    </source>
</evidence>
<keyword evidence="3" id="KW-0732">Signal</keyword>
<keyword evidence="2" id="KW-0812">Transmembrane</keyword>
<keyword evidence="2" id="KW-0472">Membrane</keyword>
<keyword evidence="5" id="KW-1185">Reference proteome</keyword>
<feature type="signal peptide" evidence="3">
    <location>
        <begin position="1"/>
        <end position="19"/>
    </location>
</feature>